<dbReference type="SUPFAM" id="SSF51971">
    <property type="entry name" value="Nucleotide-binding domain"/>
    <property type="match status" value="1"/>
</dbReference>
<keyword evidence="3" id="KW-0560">Oxidoreductase</keyword>
<dbReference type="InterPro" id="IPR005805">
    <property type="entry name" value="Rieske_Fe-S_prot_C"/>
</dbReference>
<evidence type="ECO:0000256" key="1">
    <source>
        <dbReference type="ARBA" id="ARBA00022714"/>
    </source>
</evidence>
<dbReference type="InterPro" id="IPR006076">
    <property type="entry name" value="FAD-dep_OxRdtase"/>
</dbReference>
<keyword evidence="9" id="KW-1185">Reference proteome</keyword>
<dbReference type="Gene3D" id="3.30.9.10">
    <property type="entry name" value="D-Amino Acid Oxidase, subunit A, domain 2"/>
    <property type="match status" value="1"/>
</dbReference>
<evidence type="ECO:0000256" key="3">
    <source>
        <dbReference type="ARBA" id="ARBA00023002"/>
    </source>
</evidence>
<dbReference type="GO" id="GO:0016020">
    <property type="term" value="C:membrane"/>
    <property type="evidence" value="ECO:0007669"/>
    <property type="project" value="InterPro"/>
</dbReference>
<reference evidence="8" key="1">
    <citation type="journal article" date="2014" name="Int. J. Syst. Evol. Microbiol.">
        <title>Complete genome sequence of Corynebacterium casei LMG S-19264T (=DSM 44701T), isolated from a smear-ripened cheese.</title>
        <authorList>
            <consortium name="US DOE Joint Genome Institute (JGI-PGF)"/>
            <person name="Walter F."/>
            <person name="Albersmeier A."/>
            <person name="Kalinowski J."/>
            <person name="Ruckert C."/>
        </authorList>
    </citation>
    <scope>NUCLEOTIDE SEQUENCE</scope>
    <source>
        <strain evidence="8">KCTC 32020</strain>
    </source>
</reference>
<dbReference type="Pfam" id="PF01266">
    <property type="entry name" value="DAO"/>
    <property type="match status" value="1"/>
</dbReference>
<dbReference type="PANTHER" id="PTHR13847:SF281">
    <property type="entry name" value="FAD DEPENDENT OXIDOREDUCTASE DOMAIN-CONTAINING PROTEIN"/>
    <property type="match status" value="1"/>
</dbReference>
<evidence type="ECO:0000313" key="8">
    <source>
        <dbReference type="EMBL" id="GHE27462.1"/>
    </source>
</evidence>
<reference evidence="8" key="2">
    <citation type="submission" date="2020-09" db="EMBL/GenBank/DDBJ databases">
        <authorList>
            <person name="Sun Q."/>
            <person name="Kim S."/>
        </authorList>
    </citation>
    <scope>NUCLEOTIDE SEQUENCE</scope>
    <source>
        <strain evidence="8">KCTC 32020</strain>
    </source>
</reference>
<dbReference type="Gene3D" id="3.50.50.60">
    <property type="entry name" value="FAD/NAD(P)-binding domain"/>
    <property type="match status" value="1"/>
</dbReference>
<keyword evidence="1" id="KW-0001">2Fe-2S</keyword>
<protein>
    <submittedName>
        <fullName evidence="8">Oxidoreductase</fullName>
    </submittedName>
</protein>
<dbReference type="InterPro" id="IPR017941">
    <property type="entry name" value="Rieske_2Fe-2S"/>
</dbReference>
<dbReference type="SUPFAM" id="SSF50022">
    <property type="entry name" value="ISP domain"/>
    <property type="match status" value="1"/>
</dbReference>
<dbReference type="AlphaFoldDB" id="A0A919DB38"/>
<keyword evidence="4" id="KW-0408">Iron</keyword>
<accession>A0A919DB38</accession>
<dbReference type="PRINTS" id="PR00162">
    <property type="entry name" value="RIESKE"/>
</dbReference>
<evidence type="ECO:0000256" key="4">
    <source>
        <dbReference type="ARBA" id="ARBA00023004"/>
    </source>
</evidence>
<dbReference type="GO" id="GO:0046872">
    <property type="term" value="F:metal ion binding"/>
    <property type="evidence" value="ECO:0007669"/>
    <property type="project" value="UniProtKB-KW"/>
</dbReference>
<dbReference type="GO" id="GO:0051537">
    <property type="term" value="F:2 iron, 2 sulfur cluster binding"/>
    <property type="evidence" value="ECO:0007669"/>
    <property type="project" value="UniProtKB-KW"/>
</dbReference>
<sequence length="502" mass="54538">MSTAPSESIWLARRRAPILPELHDTHADVCILGAGIAGLTCALCLLQEGRQVRVLEREAIGAGETLRTSAHLANALDDRFWQLEEWFGEDGARLAAESHGAAIDWIDRFVRARGLDCGFARVDGYLFAHGAPPEELDREHAAARRVGLRVERLDAGLPGVPLGPALRFADQARLDIDRYLDALAGAVRELGGRIERAKAVAVEGGDTPRVELDDGRTLHARAVVVATNVPFHERVPVHTKIEPYRTYMIEVEAERGAVPDALLWDSGDPYHYIRWVGDALIVGGEDHKVGQPEGEAVLEPYQALYDWACAHVPGVRALRRRWSGQIIEPVDGLAYIGRDPGHAENVFVVTGDSGNGLTHGTLAGPLIAALVQGEAHPWAELYDPRRKPVRAAREWTRANVNVAAQFLDWLRGGEAPDVQALAPGDGAVIRDGIHRVAVHRDSAGHLHAFNARCPHIGCAVHWNARETTWDCPCHGSRFAAASGEVLNGPAPHGLEPVRPPAP</sequence>
<dbReference type="Proteomes" id="UP000636453">
    <property type="component" value="Unassembled WGS sequence"/>
</dbReference>
<gene>
    <name evidence="8" type="ORF">GCM10007167_06110</name>
</gene>
<keyword evidence="2" id="KW-0479">Metal-binding</keyword>
<dbReference type="InterPro" id="IPR036922">
    <property type="entry name" value="Rieske_2Fe-2S_sf"/>
</dbReference>
<evidence type="ECO:0000313" key="9">
    <source>
        <dbReference type="Proteomes" id="UP000636453"/>
    </source>
</evidence>
<comment type="caution">
    <text evidence="8">The sequence shown here is derived from an EMBL/GenBank/DDBJ whole genome shotgun (WGS) entry which is preliminary data.</text>
</comment>
<keyword evidence="6" id="KW-1015">Disulfide bond</keyword>
<evidence type="ECO:0000256" key="2">
    <source>
        <dbReference type="ARBA" id="ARBA00022723"/>
    </source>
</evidence>
<dbReference type="GO" id="GO:0016491">
    <property type="term" value="F:oxidoreductase activity"/>
    <property type="evidence" value="ECO:0007669"/>
    <property type="project" value="UniProtKB-KW"/>
</dbReference>
<evidence type="ECO:0000256" key="6">
    <source>
        <dbReference type="ARBA" id="ARBA00023157"/>
    </source>
</evidence>
<dbReference type="OrthoDB" id="311718at2"/>
<dbReference type="Gene3D" id="2.102.10.10">
    <property type="entry name" value="Rieske [2Fe-2S] iron-sulphur domain"/>
    <property type="match status" value="1"/>
</dbReference>
<dbReference type="RefSeq" id="WP_146472073.1">
    <property type="nucleotide sequence ID" value="NZ_BNCF01000002.1"/>
</dbReference>
<dbReference type="PANTHER" id="PTHR13847">
    <property type="entry name" value="SARCOSINE DEHYDROGENASE-RELATED"/>
    <property type="match status" value="1"/>
</dbReference>
<dbReference type="PROSITE" id="PS51296">
    <property type="entry name" value="RIESKE"/>
    <property type="match status" value="1"/>
</dbReference>
<keyword evidence="5" id="KW-0411">Iron-sulfur</keyword>
<organism evidence="8 9">
    <name type="scientific">Vulcaniibacterium thermophilum</name>
    <dbReference type="NCBI Taxonomy" id="1169913"/>
    <lineage>
        <taxon>Bacteria</taxon>
        <taxon>Pseudomonadati</taxon>
        <taxon>Pseudomonadota</taxon>
        <taxon>Gammaproteobacteria</taxon>
        <taxon>Lysobacterales</taxon>
        <taxon>Lysobacteraceae</taxon>
        <taxon>Vulcaniibacterium</taxon>
    </lineage>
</organism>
<dbReference type="EMBL" id="BNCF01000002">
    <property type="protein sequence ID" value="GHE27462.1"/>
    <property type="molecule type" value="Genomic_DNA"/>
</dbReference>
<dbReference type="GO" id="GO:0005737">
    <property type="term" value="C:cytoplasm"/>
    <property type="evidence" value="ECO:0007669"/>
    <property type="project" value="TreeGrafter"/>
</dbReference>
<dbReference type="Pfam" id="PF00355">
    <property type="entry name" value="Rieske"/>
    <property type="match status" value="1"/>
</dbReference>
<proteinExistence type="predicted"/>
<name>A0A919DB38_9GAMM</name>
<feature type="domain" description="Rieske" evidence="7">
    <location>
        <begin position="413"/>
        <end position="498"/>
    </location>
</feature>
<evidence type="ECO:0000256" key="5">
    <source>
        <dbReference type="ARBA" id="ARBA00023014"/>
    </source>
</evidence>
<dbReference type="InterPro" id="IPR036188">
    <property type="entry name" value="FAD/NAD-bd_sf"/>
</dbReference>
<evidence type="ECO:0000259" key="7">
    <source>
        <dbReference type="PROSITE" id="PS51296"/>
    </source>
</evidence>